<keyword evidence="6 9" id="KW-0311">Gluconate utilization</keyword>
<dbReference type="PROSITE" id="PS00886">
    <property type="entry name" value="ILVD_EDD_1"/>
    <property type="match status" value="1"/>
</dbReference>
<dbReference type="InterPro" id="IPR000581">
    <property type="entry name" value="ILV_EDD_N"/>
</dbReference>
<feature type="domain" description="Dihydroxy-acid/6-phosphogluconate dehydratase N-terminal" evidence="11">
    <location>
        <begin position="69"/>
        <end position="382"/>
    </location>
</feature>
<dbReference type="Proteomes" id="UP000254410">
    <property type="component" value="Chromosome"/>
</dbReference>
<dbReference type="HAMAP" id="MF_02094">
    <property type="entry name" value="Edd"/>
    <property type="match status" value="1"/>
</dbReference>
<keyword evidence="2 9" id="KW-0004">4Fe-4S</keyword>
<evidence type="ECO:0000259" key="12">
    <source>
        <dbReference type="Pfam" id="PF24877"/>
    </source>
</evidence>
<evidence type="ECO:0000256" key="4">
    <source>
        <dbReference type="ARBA" id="ARBA00023004"/>
    </source>
</evidence>
<feature type="binding site" evidence="9">
    <location>
        <position position="157"/>
    </location>
    <ligand>
        <name>[4Fe-4S] cluster</name>
        <dbReference type="ChEBI" id="CHEBI:49883"/>
    </ligand>
</feature>
<keyword evidence="5 9" id="KW-0411">Iron-sulfur</keyword>
<evidence type="ECO:0000256" key="8">
    <source>
        <dbReference type="ARBA" id="ARBA00023277"/>
    </source>
</evidence>
<gene>
    <name evidence="9" type="primary">edd</name>
    <name evidence="13" type="ORF">DKE52_018050</name>
</gene>
<dbReference type="NCBIfam" id="TIGR01196">
    <property type="entry name" value="edd"/>
    <property type="match status" value="1"/>
</dbReference>
<dbReference type="InterPro" id="IPR037237">
    <property type="entry name" value="IlvD/EDD_N"/>
</dbReference>
<dbReference type="InterPro" id="IPR042096">
    <property type="entry name" value="Dihydro-acid_dehy_C"/>
</dbReference>
<evidence type="ECO:0000313" key="14">
    <source>
        <dbReference type="Proteomes" id="UP000254410"/>
    </source>
</evidence>
<dbReference type="Pfam" id="PF00920">
    <property type="entry name" value="ILVD_EDD_N"/>
    <property type="match status" value="1"/>
</dbReference>
<evidence type="ECO:0000256" key="6">
    <source>
        <dbReference type="ARBA" id="ARBA00023064"/>
    </source>
</evidence>
<evidence type="ECO:0000259" key="11">
    <source>
        <dbReference type="Pfam" id="PF00920"/>
    </source>
</evidence>
<proteinExistence type="inferred from homology"/>
<keyword evidence="8 9" id="KW-0119">Carbohydrate metabolism</keyword>
<feature type="binding site" evidence="9">
    <location>
        <position position="224"/>
    </location>
    <ligand>
        <name>[4Fe-4S] cluster</name>
        <dbReference type="ChEBI" id="CHEBI:49883"/>
    </ligand>
</feature>
<comment type="pathway">
    <text evidence="9">Carbohydrate metabolism; Entner-Doudoroff pathway.</text>
</comment>
<comment type="cofactor">
    <cofactor evidence="9">
        <name>[4Fe-4S] cluster</name>
        <dbReference type="ChEBI" id="CHEBI:49883"/>
    </cofactor>
    <text evidence="9">Binds 1 [4Fe-4S] cluster.</text>
</comment>
<sequence length="617" mass="65704">MDLPNPVLAKVTERVIARSQKTRSAYLQRIEHAQGKFPARGALSCANLAHGFASMDDNEKLIIKVGREPNIGIVSSYNEMLSAHAPYKTFPDLIKNAARKNGGVAQFAGGVPAMCDGITQGNAGMELSLFSRETIAMSTAIALSHNMFDAALCLGVCDKIVPGLLIGALQFGYLPTIFVPAGPMTSGLSNDEKAKIRQQFATGQVGRDALLEAESAAYHGQGTCTFYGTANSNQMLMEVMGLHLPSAAFVHPHTPLRDALTAEAAIRVLDLTVERGNYTPIGHVVDEKAIINGIVALLATGGSTNHTLHLIAIARAAGILIDWDDFDELSAVVPLLAKIYPNGKADVNHFQAAGGVAFLIRNLLEAGLLHNDVTTVAGKGLQHYTKEPKLIDGKLTWVDGVVQSLDDKVLRSIDAPFQPDGGLRLMQGRLGRGVIKISAVAPEHRKVKAPAIVFDSQEAVQAAFDRGELHRDFIAVVRFQGARANGMPELHRLTPVLGVLQDQGFHVALVTDGRMSGASGKVPAVIHLSPEALLNGPIAKVQTGDMLIIDAEAGVLDVEIDDDVWQSRPVAQPEHHAENEVGFGRELFGVFRAAAAPAEHGASVFGALVGENSPEQI</sequence>
<dbReference type="InterPro" id="IPR004786">
    <property type="entry name" value="6-phosphgluc_deHydtase"/>
</dbReference>
<reference evidence="13 14" key="2">
    <citation type="submission" date="2018-12" db="EMBL/GenBank/DDBJ databases">
        <title>Molecular Epidemiology of Emerging Carbapenem-Resistance in Acinetobacter nosocomialis and Acinetobacter pittii in Taiwan, 2010-2014.</title>
        <authorList>
            <person name="Huang W.-C."/>
            <person name="Wang H.-Y."/>
            <person name="Lai J.-F."/>
            <person name="Lauderdale T.-L."/>
            <person name="Sytwu H.-K."/>
        </authorList>
    </citation>
    <scope>NUCLEOTIDE SEQUENCE [LARGE SCALE GENOMIC DNA]</scope>
    <source>
        <strain evidence="13 14">2014S06-099</strain>
    </source>
</reference>
<dbReference type="AlphaFoldDB" id="A0A3G6YL39"/>
<dbReference type="EC" id="4.2.1.12" evidence="9 10"/>
<reference evidence="13 14" key="1">
    <citation type="submission" date="2018-11" db="EMBL/GenBank/DDBJ databases">
        <authorList>
            <person name="Kuo S.-C."/>
            <person name="Chen F.-J."/>
            <person name="Liao Y.-C."/>
        </authorList>
    </citation>
    <scope>NUCLEOTIDE SEQUENCE [LARGE SCALE GENOMIC DNA]</scope>
    <source>
        <strain evidence="13 14">2014S06-099</strain>
    </source>
</reference>
<dbReference type="GO" id="GO:0046872">
    <property type="term" value="F:metal ion binding"/>
    <property type="evidence" value="ECO:0007669"/>
    <property type="project" value="UniProtKB-KW"/>
</dbReference>
<dbReference type="SUPFAM" id="SSF52016">
    <property type="entry name" value="LeuD/IlvD-like"/>
    <property type="match status" value="1"/>
</dbReference>
<evidence type="ECO:0000256" key="7">
    <source>
        <dbReference type="ARBA" id="ARBA00023239"/>
    </source>
</evidence>
<dbReference type="PANTHER" id="PTHR43661:SF1">
    <property type="entry name" value="PHOSPHOGLUCONATE DEHYDRATASE"/>
    <property type="match status" value="1"/>
</dbReference>
<dbReference type="GO" id="GO:0005829">
    <property type="term" value="C:cytosol"/>
    <property type="evidence" value="ECO:0007669"/>
    <property type="project" value="TreeGrafter"/>
</dbReference>
<accession>A0A3G6YL39</accession>
<feature type="domain" description="Dihydroxy-acid/6-phosphogluconate dehydratase C-terminal" evidence="12">
    <location>
        <begin position="408"/>
        <end position="602"/>
    </location>
</feature>
<dbReference type="InterPro" id="IPR020558">
    <property type="entry name" value="DiOHA_6PGluconate_deHydtase_CS"/>
</dbReference>
<dbReference type="PANTHER" id="PTHR43661">
    <property type="entry name" value="D-XYLONATE DEHYDRATASE"/>
    <property type="match status" value="1"/>
</dbReference>
<dbReference type="UniPathway" id="UPA00226"/>
<dbReference type="PROSITE" id="PS00887">
    <property type="entry name" value="ILVD_EDD_2"/>
    <property type="match status" value="1"/>
</dbReference>
<evidence type="ECO:0000256" key="1">
    <source>
        <dbReference type="ARBA" id="ARBA00006486"/>
    </source>
</evidence>
<protein>
    <recommendedName>
        <fullName evidence="9 10">Phosphogluconate dehydratase</fullName>
        <ecNumber evidence="9 10">4.2.1.12</ecNumber>
    </recommendedName>
</protein>
<dbReference type="Gene3D" id="3.50.30.80">
    <property type="entry name" value="IlvD/EDD C-terminal domain-like"/>
    <property type="match status" value="1"/>
</dbReference>
<dbReference type="GO" id="GO:0051539">
    <property type="term" value="F:4 iron, 4 sulfur cluster binding"/>
    <property type="evidence" value="ECO:0007669"/>
    <property type="project" value="UniProtKB-UniRule"/>
</dbReference>
<dbReference type="SUPFAM" id="SSF143975">
    <property type="entry name" value="IlvD/EDD N-terminal domain-like"/>
    <property type="match status" value="1"/>
</dbReference>
<comment type="similarity">
    <text evidence="1 9">Belongs to the IlvD/Edd family.</text>
</comment>
<comment type="catalytic activity">
    <reaction evidence="9">
        <text>6-phospho-D-gluconate = 2-dehydro-3-deoxy-6-phospho-D-gluconate + H2O</text>
        <dbReference type="Rhea" id="RHEA:17277"/>
        <dbReference type="ChEBI" id="CHEBI:15377"/>
        <dbReference type="ChEBI" id="CHEBI:57569"/>
        <dbReference type="ChEBI" id="CHEBI:58759"/>
        <dbReference type="EC" id="4.2.1.12"/>
    </reaction>
</comment>
<dbReference type="Pfam" id="PF24877">
    <property type="entry name" value="ILV_EDD_C"/>
    <property type="match status" value="1"/>
</dbReference>
<keyword evidence="4 9" id="KW-0408">Iron</keyword>
<dbReference type="GO" id="GO:0004456">
    <property type="term" value="F:phosphogluconate dehydratase activity"/>
    <property type="evidence" value="ECO:0007669"/>
    <property type="project" value="UniProtKB-UniRule"/>
</dbReference>
<evidence type="ECO:0000256" key="10">
    <source>
        <dbReference type="NCBIfam" id="TIGR01196"/>
    </source>
</evidence>
<dbReference type="GO" id="GO:0019521">
    <property type="term" value="P:D-gluconate metabolic process"/>
    <property type="evidence" value="ECO:0007669"/>
    <property type="project" value="UniProtKB-KW"/>
</dbReference>
<keyword evidence="3 9" id="KW-0479">Metal-binding</keyword>
<dbReference type="EMBL" id="CP033540">
    <property type="protein sequence ID" value="AZC01149.1"/>
    <property type="molecule type" value="Genomic_DNA"/>
</dbReference>
<comment type="function">
    <text evidence="9">Catalyzes the dehydration of 6-phospho-D-gluconate to 2-dehydro-3-deoxy-6-phospho-D-gluconate.</text>
</comment>
<keyword evidence="7 9" id="KW-0456">Lyase</keyword>
<evidence type="ECO:0000256" key="5">
    <source>
        <dbReference type="ARBA" id="ARBA00023014"/>
    </source>
</evidence>
<name>A0A3G6YL39_ACIPI</name>
<evidence type="ECO:0000256" key="2">
    <source>
        <dbReference type="ARBA" id="ARBA00022485"/>
    </source>
</evidence>
<dbReference type="GO" id="GO:0009255">
    <property type="term" value="P:Entner-Doudoroff pathway through 6-phosphogluconate"/>
    <property type="evidence" value="ECO:0007669"/>
    <property type="project" value="UniProtKB-UniRule"/>
</dbReference>
<evidence type="ECO:0000313" key="13">
    <source>
        <dbReference type="EMBL" id="AZC01149.1"/>
    </source>
</evidence>
<dbReference type="InterPro" id="IPR056740">
    <property type="entry name" value="ILV_EDD_C"/>
</dbReference>
<evidence type="ECO:0000256" key="9">
    <source>
        <dbReference type="HAMAP-Rule" id="MF_02094"/>
    </source>
</evidence>
<evidence type="ECO:0000256" key="3">
    <source>
        <dbReference type="ARBA" id="ARBA00022723"/>
    </source>
</evidence>
<organism evidence="13 14">
    <name type="scientific">Acinetobacter pittii</name>
    <name type="common">Acinetobacter genomosp. 3</name>
    <dbReference type="NCBI Taxonomy" id="48296"/>
    <lineage>
        <taxon>Bacteria</taxon>
        <taxon>Pseudomonadati</taxon>
        <taxon>Pseudomonadota</taxon>
        <taxon>Gammaproteobacteria</taxon>
        <taxon>Moraxellales</taxon>
        <taxon>Moraxellaceae</taxon>
        <taxon>Acinetobacter</taxon>
        <taxon>Acinetobacter calcoaceticus/baumannii complex</taxon>
    </lineage>
</organism>